<feature type="region of interest" description="Disordered" evidence="1">
    <location>
        <begin position="1"/>
        <end position="77"/>
    </location>
</feature>
<sequence>MIRRISPGPLQPSVSTEHGGSHHHADHHADAASTSAGSPADIAARATRLRPAPPRRRRRGNRSLDGHEDEFDANEQEEIEAKRECALRGRVSVAIAPAQSREHGQSDQHGGDRNTHTDDTQAGPWHGGAPRQVTDSIRTCIDAILNRYVARRDADPVAKRDALAAALVELRAIGVSHPAVAPLTETVWRLMREHLSSYDKATAAENLQTLRTRLLELMPSELEPVPALRNFHLLLPLILLNAEKPRRQVDRRHAITRLNTLLIEQPEQAAQEVRP</sequence>
<dbReference type="Proteomes" id="UP000001740">
    <property type="component" value="Chromosome"/>
</dbReference>
<feature type="region of interest" description="Disordered" evidence="1">
    <location>
        <begin position="96"/>
        <end position="132"/>
    </location>
</feature>
<protein>
    <submittedName>
        <fullName evidence="2">HpaA</fullName>
    </submittedName>
</protein>
<evidence type="ECO:0000313" key="3">
    <source>
        <dbReference type="Proteomes" id="UP000001740"/>
    </source>
</evidence>
<name>A0A0K0GF97_XANOP</name>
<feature type="compositionally biased region" description="Basic and acidic residues" evidence="1">
    <location>
        <begin position="100"/>
        <end position="119"/>
    </location>
</feature>
<dbReference type="AlphaFoldDB" id="A0A0K0GF97"/>
<gene>
    <name evidence="2" type="primary">hpaA</name>
    <name evidence="2" type="ordered locus">PXO_03408</name>
</gene>
<dbReference type="EMBL" id="CP000967">
    <property type="protein sequence ID" value="ACD56740.1"/>
    <property type="molecule type" value="Genomic_DNA"/>
</dbReference>
<feature type="compositionally biased region" description="Acidic residues" evidence="1">
    <location>
        <begin position="67"/>
        <end position="77"/>
    </location>
</feature>
<evidence type="ECO:0000313" key="2">
    <source>
        <dbReference type="EMBL" id="ACD56740.1"/>
    </source>
</evidence>
<feature type="compositionally biased region" description="Low complexity" evidence="1">
    <location>
        <begin position="31"/>
        <end position="50"/>
    </location>
</feature>
<dbReference type="HOGENOM" id="CLU_1030360_0_0_6"/>
<reference evidence="2 3" key="1">
    <citation type="journal article" date="2008" name="BMC Genomics">
        <title>Genome sequence and rapid evolution of the rice pathogen Xanthomonas oryzae pv. oryzae PXO99A.</title>
        <authorList>
            <person name="Salzberg S.L."/>
            <person name="Sommer D.D."/>
            <person name="Schatz M.C."/>
            <person name="Phillippy A.M."/>
            <person name="Rabinowicz P.D."/>
            <person name="Tsuge S."/>
            <person name="Furutani A."/>
            <person name="Ochiai H."/>
            <person name="Delcher A.L."/>
            <person name="Kelley D."/>
            <person name="Madupu R."/>
            <person name="Puiu D."/>
            <person name="Radune D."/>
            <person name="Shumway M."/>
            <person name="Trapnell C."/>
            <person name="Aparna G."/>
            <person name="Jha G."/>
            <person name="Pandey A."/>
            <person name="Patil P.B."/>
            <person name="Ishihara H."/>
            <person name="Meyer D.F."/>
            <person name="Szurek B."/>
            <person name="Verdier V."/>
            <person name="Koebnik R."/>
            <person name="Dow J.M."/>
            <person name="Ryan R.P."/>
            <person name="Hirata H."/>
            <person name="Tsuyumu S."/>
            <person name="Won Lee S."/>
            <person name="Seo Y.S."/>
            <person name="Sriariyanum M."/>
            <person name="Ronald P.C."/>
            <person name="Sonti R.V."/>
            <person name="Van Sluys M.A."/>
            <person name="Leach J.E."/>
            <person name="White F.F."/>
            <person name="Bogdanove A.J."/>
        </authorList>
    </citation>
    <scope>NUCLEOTIDE SEQUENCE [LARGE SCALE GENOMIC DNA]</scope>
    <source>
        <strain evidence="2 3">PXO99A</strain>
    </source>
</reference>
<evidence type="ECO:0000256" key="1">
    <source>
        <dbReference type="SAM" id="MobiDB-lite"/>
    </source>
</evidence>
<organism evidence="2 3">
    <name type="scientific">Xanthomonas oryzae pv. oryzae (strain PXO99A)</name>
    <dbReference type="NCBI Taxonomy" id="360094"/>
    <lineage>
        <taxon>Bacteria</taxon>
        <taxon>Pseudomonadati</taxon>
        <taxon>Pseudomonadota</taxon>
        <taxon>Gammaproteobacteria</taxon>
        <taxon>Lysobacterales</taxon>
        <taxon>Lysobacteraceae</taxon>
        <taxon>Xanthomonas</taxon>
    </lineage>
</organism>
<dbReference type="KEGG" id="xop:PXO_03408"/>
<proteinExistence type="predicted"/>
<dbReference type="PATRIC" id="fig|291331.8.peg.86"/>
<dbReference type="RefSeq" id="WP_011257076.1">
    <property type="nucleotide sequence ID" value="NC_010717.2"/>
</dbReference>
<accession>A0A0K0GF97</accession>